<dbReference type="InterPro" id="IPR004403">
    <property type="entry name" value="Peptide_chain-rel_eRF1/aRF1"/>
</dbReference>
<name>A0A4Y7K6X1_PAPSO</name>
<dbReference type="EMBL" id="CM010720">
    <property type="protein sequence ID" value="RZC67735.1"/>
    <property type="molecule type" value="Genomic_DNA"/>
</dbReference>
<keyword evidence="2" id="KW-1185">Reference proteome</keyword>
<sequence length="97" mass="10379">MGSEDSPFHSSLNKGMPQCTKKTADLAMQIYTNPATSQPNVSGLILPSSADIETELSQSGMFDPCLQANILNVVDVSMVLKMGSIKQLSPLQKILPV</sequence>
<dbReference type="PANTHER" id="PTHR10113">
    <property type="entry name" value="PEPTIDE CHAIN RELEASE FACTOR SUBUNIT 1"/>
    <property type="match status" value="1"/>
</dbReference>
<evidence type="ECO:0000313" key="1">
    <source>
        <dbReference type="EMBL" id="RZC67735.1"/>
    </source>
</evidence>
<dbReference type="SUPFAM" id="SSF53137">
    <property type="entry name" value="Translational machinery components"/>
    <property type="match status" value="1"/>
</dbReference>
<dbReference type="AlphaFoldDB" id="A0A4Y7K6X1"/>
<dbReference type="Proteomes" id="UP000316621">
    <property type="component" value="Chromosome 6"/>
</dbReference>
<reference evidence="1 2" key="1">
    <citation type="journal article" date="2018" name="Science">
        <title>The opium poppy genome and morphinan production.</title>
        <authorList>
            <person name="Guo L."/>
            <person name="Winzer T."/>
            <person name="Yang X."/>
            <person name="Li Y."/>
            <person name="Ning Z."/>
            <person name="He Z."/>
            <person name="Teodor R."/>
            <person name="Lu Y."/>
            <person name="Bowser T.A."/>
            <person name="Graham I.A."/>
            <person name="Ye K."/>
        </authorList>
    </citation>
    <scope>NUCLEOTIDE SEQUENCE [LARGE SCALE GENOMIC DNA]</scope>
    <source>
        <strain evidence="2">cv. HN1</strain>
        <tissue evidence="1">Leaves</tissue>
    </source>
</reference>
<dbReference type="GO" id="GO:0003747">
    <property type="term" value="F:translation release factor activity"/>
    <property type="evidence" value="ECO:0007669"/>
    <property type="project" value="InterPro"/>
</dbReference>
<dbReference type="Gene3D" id="3.30.420.60">
    <property type="entry name" value="eRF1 domain 2"/>
    <property type="match status" value="1"/>
</dbReference>
<dbReference type="InterPro" id="IPR042226">
    <property type="entry name" value="eFR1_2_sf"/>
</dbReference>
<dbReference type="Gramene" id="RZC67735">
    <property type="protein sequence ID" value="RZC67735"/>
    <property type="gene ID" value="C5167_011423"/>
</dbReference>
<protein>
    <submittedName>
        <fullName evidence="1">Uncharacterized protein</fullName>
    </submittedName>
</protein>
<proteinExistence type="predicted"/>
<evidence type="ECO:0000313" key="2">
    <source>
        <dbReference type="Proteomes" id="UP000316621"/>
    </source>
</evidence>
<dbReference type="STRING" id="3469.A0A4Y7K6X1"/>
<organism evidence="1 2">
    <name type="scientific">Papaver somniferum</name>
    <name type="common">Opium poppy</name>
    <dbReference type="NCBI Taxonomy" id="3469"/>
    <lineage>
        <taxon>Eukaryota</taxon>
        <taxon>Viridiplantae</taxon>
        <taxon>Streptophyta</taxon>
        <taxon>Embryophyta</taxon>
        <taxon>Tracheophyta</taxon>
        <taxon>Spermatophyta</taxon>
        <taxon>Magnoliopsida</taxon>
        <taxon>Ranunculales</taxon>
        <taxon>Papaveraceae</taxon>
        <taxon>Papaveroideae</taxon>
        <taxon>Papaver</taxon>
    </lineage>
</organism>
<gene>
    <name evidence="1" type="ORF">C5167_011423</name>
</gene>
<accession>A0A4Y7K6X1</accession>